<accession>A0A085W2L8</accession>
<dbReference type="RefSeq" id="WP_044198149.1">
    <property type="nucleotide sequence ID" value="NZ_JMCB01000024.1"/>
</dbReference>
<evidence type="ECO:0000256" key="1">
    <source>
        <dbReference type="SAM" id="MobiDB-lite"/>
    </source>
</evidence>
<sequence length="68" mass="7328">MSSEESTRKSAANKPANREQETATHAQSRTQHSDGGKWPIPFDDDDTGGTGEASQTSDPQRPGIENDI</sequence>
<keyword evidence="3" id="KW-1185">Reference proteome</keyword>
<evidence type="ECO:0000313" key="2">
    <source>
        <dbReference type="EMBL" id="KFE61931.1"/>
    </source>
</evidence>
<dbReference type="Proteomes" id="UP000028725">
    <property type="component" value="Unassembled WGS sequence"/>
</dbReference>
<feature type="region of interest" description="Disordered" evidence="1">
    <location>
        <begin position="1"/>
        <end position="68"/>
    </location>
</feature>
<gene>
    <name evidence="2" type="ORF">DB31_4374</name>
</gene>
<dbReference type="EMBL" id="JMCB01000024">
    <property type="protein sequence ID" value="KFE61931.1"/>
    <property type="molecule type" value="Genomic_DNA"/>
</dbReference>
<name>A0A085W2L8_9BACT</name>
<organism evidence="2 3">
    <name type="scientific">Hyalangium minutum</name>
    <dbReference type="NCBI Taxonomy" id="394096"/>
    <lineage>
        <taxon>Bacteria</taxon>
        <taxon>Pseudomonadati</taxon>
        <taxon>Myxococcota</taxon>
        <taxon>Myxococcia</taxon>
        <taxon>Myxococcales</taxon>
        <taxon>Cystobacterineae</taxon>
        <taxon>Archangiaceae</taxon>
        <taxon>Hyalangium</taxon>
    </lineage>
</organism>
<protein>
    <submittedName>
        <fullName evidence="2">Uncharacterized protein</fullName>
    </submittedName>
</protein>
<dbReference type="AlphaFoldDB" id="A0A085W2L8"/>
<proteinExistence type="predicted"/>
<reference evidence="2 3" key="1">
    <citation type="submission" date="2014-04" db="EMBL/GenBank/DDBJ databases">
        <title>Genome assembly of Hyalangium minutum DSM 14724.</title>
        <authorList>
            <person name="Sharma G."/>
            <person name="Subramanian S."/>
        </authorList>
    </citation>
    <scope>NUCLEOTIDE SEQUENCE [LARGE SCALE GENOMIC DNA]</scope>
    <source>
        <strain evidence="2 3">DSM 14724</strain>
    </source>
</reference>
<evidence type="ECO:0000313" key="3">
    <source>
        <dbReference type="Proteomes" id="UP000028725"/>
    </source>
</evidence>
<comment type="caution">
    <text evidence="2">The sequence shown here is derived from an EMBL/GenBank/DDBJ whole genome shotgun (WGS) entry which is preliminary data.</text>
</comment>